<feature type="coiled-coil region" evidence="1">
    <location>
        <begin position="386"/>
        <end position="427"/>
    </location>
</feature>
<dbReference type="Proteomes" id="UP001349343">
    <property type="component" value="Segment"/>
</dbReference>
<evidence type="ECO:0000256" key="1">
    <source>
        <dbReference type="SAM" id="Coils"/>
    </source>
</evidence>
<protein>
    <recommendedName>
        <fullName evidence="5">Tail protein</fullName>
    </recommendedName>
</protein>
<feature type="compositionally biased region" description="Basic and acidic residues" evidence="2">
    <location>
        <begin position="511"/>
        <end position="565"/>
    </location>
</feature>
<name>A0ABZ0Z1S5_9CAUD</name>
<evidence type="ECO:0000256" key="2">
    <source>
        <dbReference type="SAM" id="MobiDB-lite"/>
    </source>
</evidence>
<dbReference type="EMBL" id="OR769222">
    <property type="protein sequence ID" value="WQJ53150.1"/>
    <property type="molecule type" value="Genomic_DNA"/>
</dbReference>
<evidence type="ECO:0008006" key="5">
    <source>
        <dbReference type="Google" id="ProtNLM"/>
    </source>
</evidence>
<evidence type="ECO:0000313" key="4">
    <source>
        <dbReference type="Proteomes" id="UP001349343"/>
    </source>
</evidence>
<proteinExistence type="predicted"/>
<reference evidence="3 4" key="1">
    <citation type="submission" date="2023-11" db="EMBL/GenBank/DDBJ databases">
        <authorList>
            <person name="Cook R."/>
            <person name="Crisci M."/>
            <person name="Pye H."/>
            <person name="Adriaenssens E."/>
            <person name="Santini J."/>
        </authorList>
    </citation>
    <scope>NUCLEOTIDE SEQUENCE [LARGE SCALE GENOMIC DNA]</scope>
    <source>
        <strain evidence="3">Lak_Megaphage_RVC_JS4_GC31</strain>
    </source>
</reference>
<feature type="region of interest" description="Disordered" evidence="2">
    <location>
        <begin position="504"/>
        <end position="565"/>
    </location>
</feature>
<sequence>MNKYIKRLVEGLFDDGDWDEIDNSNDTELSQRLTADPALDSIKEILFKEQFDNRYGWHNDDKYEKKIYEEIEGDAIAFYFNEITGSTKKRHYITHLDIDEEYTLKQVNELFENFEMIGSKYVMMTICVRQKRYTDMNQEQSSQYKVDFRNIQFISITANGIYPMNITVNQSEILSQPLYSKVWNKSEYDSSTNYINFTMNHSTWNDTINIEEVGHITLQSTFNLQDYSFIKKITKSFELIPYGPDQVASCNSLQGLPDGNYSVKIIYRSDYNDEDYSNMARQTFVGIPETVSELKVTTEVKPYIILNKISFEGLTPAMQPRFKFEARKFPGKYKPLNIQFGPYNLQFKGRNWTPNKPHLTQILQLQDWFLDCYVDKPHEEYKAPENEGTQKILQAEQKKIDKVNQEVQDKKDDLEKMVKNVKKYIKNGASYYGNHWSFSVTGITDTQINFTLFKRWNIKEYRMTFVKFVEFIKANPHFRVGKEEDSDKLYDLIIAPVERSRERTLKKRKKDAVEQRKAETAARREAKKAEEAAAKEAAKKAKEASKESAPKTKRDQKKGPIKPEVKQEIKAQIKADSKIKVYDYSDRAIAVYGDTWTIKDKLKELGCKYNKFLNINGQKTPGWIVSNKKRAEIEDIIKNL</sequence>
<organism evidence="3 4">
    <name type="scientific">phage Lak_Megaphage_RVC_JS4_GC31</name>
    <dbReference type="NCBI Taxonomy" id="3109228"/>
    <lineage>
        <taxon>Viruses</taxon>
        <taxon>Duplodnaviria</taxon>
        <taxon>Heunggongvirae</taxon>
        <taxon>Uroviricota</taxon>
        <taxon>Caudoviricetes</taxon>
        <taxon>Caudoviricetes code 15 clade</taxon>
    </lineage>
</organism>
<evidence type="ECO:0000313" key="3">
    <source>
        <dbReference type="EMBL" id="WQJ53150.1"/>
    </source>
</evidence>
<keyword evidence="1" id="KW-0175">Coiled coil</keyword>
<keyword evidence="4" id="KW-1185">Reference proteome</keyword>
<accession>A0ABZ0Z1S5</accession>